<evidence type="ECO:0000256" key="2">
    <source>
        <dbReference type="ARBA" id="ARBA00022618"/>
    </source>
</evidence>
<comment type="function">
    <text evidence="10">Cell wall formation. Catalyzes the transfer of a GlcNAc subunit on undecaprenyl-pyrophosphoryl-MurNAc-pentapeptide (lipid intermediate I) to form undecaprenyl-pyrophosphoryl-MurNAc-(pentapeptide)GlcNAc (lipid intermediate II).</text>
</comment>
<keyword evidence="7 10" id="KW-0472">Membrane</keyword>
<dbReference type="RefSeq" id="WP_015832941.1">
    <property type="nucleotide sequence ID" value="NC_012968.1"/>
</dbReference>
<keyword evidence="4 10" id="KW-0808">Transferase</keyword>
<dbReference type="GO" id="GO:0051991">
    <property type="term" value="F:UDP-N-acetyl-D-glucosamine:N-acetylmuramoyl-L-alanyl-D-glutamyl-meso-2,6-diaminopimelyl-D-alanyl-D-alanine-diphosphoundecaprenol 4-beta-N-acetylglucosaminlytransferase activity"/>
    <property type="evidence" value="ECO:0007669"/>
    <property type="project" value="RHEA"/>
</dbReference>
<accession>C6WYI7</accession>
<keyword evidence="14" id="KW-1185">Reference proteome</keyword>
<feature type="binding site" evidence="10">
    <location>
        <position position="247"/>
    </location>
    <ligand>
        <name>UDP-N-acetyl-alpha-D-glucosamine</name>
        <dbReference type="ChEBI" id="CHEBI:57705"/>
    </ligand>
</feature>
<dbReference type="GO" id="GO:0005886">
    <property type="term" value="C:plasma membrane"/>
    <property type="evidence" value="ECO:0007669"/>
    <property type="project" value="UniProtKB-SubCell"/>
</dbReference>
<comment type="subcellular location">
    <subcellularLocation>
        <location evidence="10">Cell inner membrane</location>
        <topology evidence="10">Peripheral membrane protein</topology>
        <orientation evidence="10">Cytoplasmic side</orientation>
    </subcellularLocation>
</comment>
<feature type="binding site" evidence="10">
    <location>
        <position position="128"/>
    </location>
    <ligand>
        <name>UDP-N-acetyl-alpha-D-glucosamine</name>
        <dbReference type="ChEBI" id="CHEBI:57705"/>
    </ligand>
</feature>
<keyword evidence="9 10" id="KW-0961">Cell wall biogenesis/degradation</keyword>
<feature type="domain" description="Glycosyl transferase family 28 C-terminal" evidence="12">
    <location>
        <begin position="187"/>
        <end position="340"/>
    </location>
</feature>
<dbReference type="InterPro" id="IPR006009">
    <property type="entry name" value="GlcNAc_MurG"/>
</dbReference>
<dbReference type="GO" id="GO:0005975">
    <property type="term" value="P:carbohydrate metabolic process"/>
    <property type="evidence" value="ECO:0007669"/>
    <property type="project" value="InterPro"/>
</dbReference>
<protein>
    <recommendedName>
        <fullName evidence="10">UDP-N-acetylglucosamine--N-acetylmuramyl-(pentapeptide) pyrophosphoryl-undecaprenol N-acetylglucosamine transferase</fullName>
        <ecNumber evidence="10">2.4.1.227</ecNumber>
    </recommendedName>
    <alternativeName>
        <fullName evidence="10">Undecaprenyl-PP-MurNAc-pentapeptide-UDPGlcNAc GlcNAc transferase</fullName>
    </alternativeName>
</protein>
<keyword evidence="3 10" id="KW-0328">Glycosyltransferase</keyword>
<dbReference type="STRING" id="583345.Mmol_2004"/>
<evidence type="ECO:0000256" key="4">
    <source>
        <dbReference type="ARBA" id="ARBA00022679"/>
    </source>
</evidence>
<dbReference type="HOGENOM" id="CLU_037404_2_0_4"/>
<dbReference type="Gene3D" id="3.40.50.2000">
    <property type="entry name" value="Glycogen Phosphorylase B"/>
    <property type="match status" value="2"/>
</dbReference>
<keyword evidence="5 10" id="KW-0133">Cell shape</keyword>
<dbReference type="AlphaFoldDB" id="C6WYI7"/>
<dbReference type="Pfam" id="PF03033">
    <property type="entry name" value="Glyco_transf_28"/>
    <property type="match status" value="1"/>
</dbReference>
<feature type="binding site" evidence="10">
    <location>
        <position position="193"/>
    </location>
    <ligand>
        <name>UDP-N-acetyl-alpha-D-glucosamine</name>
        <dbReference type="ChEBI" id="CHEBI:57705"/>
    </ligand>
</feature>
<evidence type="ECO:0000256" key="6">
    <source>
        <dbReference type="ARBA" id="ARBA00022984"/>
    </source>
</evidence>
<dbReference type="GO" id="GO:0050511">
    <property type="term" value="F:undecaprenyldiphospho-muramoylpentapeptide beta-N-acetylglucosaminyltransferase activity"/>
    <property type="evidence" value="ECO:0007669"/>
    <property type="project" value="UniProtKB-UniRule"/>
</dbReference>
<evidence type="ECO:0000313" key="13">
    <source>
        <dbReference type="EMBL" id="ACT48906.1"/>
    </source>
</evidence>
<keyword evidence="2 10" id="KW-0132">Cell division</keyword>
<sequence>MSQATAKTLMVMAGGTGGHVYPAMAVADALQSQGWNVVWLCTEGGMENKLIAGKPYDKAMITMQGVRGKGLLGWLLLPVKLITAFKQSLTALNQFKPDVVLGMGGFAAFPGGLMARLQGRPLVIHEQNSVAGLTNKVLATVATRVLAAFPAAFGAKAALLGNPVRADISNIAPPAQRFVNRSGALRLLIVGGSLGAQALNEVIPQALATLPEAERPQVVHQAGVKHIEVLQNNYKQAGVTADARAYIENMAEMYAWADFVICRSGALTVAEISAAGLGSMMVPFPFAVDDHQTGNAQYLADAGATILVQQKELSVDKLAKILKELSREQCLDMAQKARALGKPEATADVAKVCVQMAEQGVAK</sequence>
<evidence type="ECO:0000256" key="3">
    <source>
        <dbReference type="ARBA" id="ARBA00022676"/>
    </source>
</evidence>
<dbReference type="EC" id="2.4.1.227" evidence="10"/>
<dbReference type="EMBL" id="CP001672">
    <property type="protein sequence ID" value="ACT48906.1"/>
    <property type="molecule type" value="Genomic_DNA"/>
</dbReference>
<dbReference type="GO" id="GO:0051301">
    <property type="term" value="P:cell division"/>
    <property type="evidence" value="ECO:0007669"/>
    <property type="project" value="UniProtKB-KW"/>
</dbReference>
<feature type="binding site" evidence="10">
    <location>
        <begin position="16"/>
        <end position="18"/>
    </location>
    <ligand>
        <name>UDP-N-acetyl-alpha-D-glucosamine</name>
        <dbReference type="ChEBI" id="CHEBI:57705"/>
    </ligand>
</feature>
<evidence type="ECO:0000259" key="11">
    <source>
        <dbReference type="Pfam" id="PF03033"/>
    </source>
</evidence>
<dbReference type="Pfam" id="PF04101">
    <property type="entry name" value="Glyco_tran_28_C"/>
    <property type="match status" value="1"/>
</dbReference>
<feature type="binding site" evidence="10">
    <location>
        <position position="165"/>
    </location>
    <ligand>
        <name>UDP-N-acetyl-alpha-D-glucosamine</name>
        <dbReference type="ChEBI" id="CHEBI:57705"/>
    </ligand>
</feature>
<dbReference type="SUPFAM" id="SSF53756">
    <property type="entry name" value="UDP-Glycosyltransferase/glycogen phosphorylase"/>
    <property type="match status" value="1"/>
</dbReference>
<evidence type="ECO:0000256" key="8">
    <source>
        <dbReference type="ARBA" id="ARBA00023306"/>
    </source>
</evidence>
<reference evidence="13 14" key="2">
    <citation type="journal article" date="2011" name="J. Bacteriol.">
        <title>Genomes of three methylotrophs from a single niche uncover genetic and metabolic divergence of Methylophilaceae.</title>
        <authorList>
            <person name="Lapidus A."/>
            <person name="Clum A."/>
            <person name="Labutti K."/>
            <person name="Kaluzhnaya M.G."/>
            <person name="Lim S."/>
            <person name="Beck D.A."/>
            <person name="Glavina Del Rio T."/>
            <person name="Nolan M."/>
            <person name="Mavromatis K."/>
            <person name="Huntemann M."/>
            <person name="Lucas S."/>
            <person name="Lidstrom M.E."/>
            <person name="Ivanova N."/>
            <person name="Chistoserdova L."/>
        </authorList>
    </citation>
    <scope>NUCLEOTIDE SEQUENCE [LARGE SCALE GENOMIC DNA]</scope>
    <source>
        <strain evidence="14">JLW8 / ATCC BAA-1282 / DSM 17540</strain>
    </source>
</reference>
<dbReference type="CAZy" id="GT28">
    <property type="family name" value="Glycosyltransferase Family 28"/>
</dbReference>
<comment type="catalytic activity">
    <reaction evidence="10">
        <text>di-trans,octa-cis-undecaprenyl diphospho-N-acetyl-alpha-D-muramoyl-L-alanyl-D-glutamyl-meso-2,6-diaminopimeloyl-D-alanyl-D-alanine + UDP-N-acetyl-alpha-D-glucosamine = di-trans,octa-cis-undecaprenyl diphospho-[N-acetyl-alpha-D-glucosaminyl-(1-&gt;4)]-N-acetyl-alpha-D-muramoyl-L-alanyl-D-glutamyl-meso-2,6-diaminopimeloyl-D-alanyl-D-alanine + UDP + H(+)</text>
        <dbReference type="Rhea" id="RHEA:31227"/>
        <dbReference type="ChEBI" id="CHEBI:15378"/>
        <dbReference type="ChEBI" id="CHEBI:57705"/>
        <dbReference type="ChEBI" id="CHEBI:58223"/>
        <dbReference type="ChEBI" id="CHEBI:61387"/>
        <dbReference type="ChEBI" id="CHEBI:61388"/>
        <dbReference type="EC" id="2.4.1.227"/>
    </reaction>
</comment>
<gene>
    <name evidence="10" type="primary">murG</name>
    <name evidence="13" type="ordered locus">Mmol_2004</name>
</gene>
<comment type="similarity">
    <text evidence="10">Belongs to the glycosyltransferase 28 family. MurG subfamily.</text>
</comment>
<proteinExistence type="inferred from homology"/>
<dbReference type="NCBIfam" id="TIGR01133">
    <property type="entry name" value="murG"/>
    <property type="match status" value="1"/>
</dbReference>
<keyword evidence="1 10" id="KW-1003">Cell membrane</keyword>
<dbReference type="InterPro" id="IPR007235">
    <property type="entry name" value="Glyco_trans_28_C"/>
</dbReference>
<organism evidence="13 14">
    <name type="scientific">Methylotenera mobilis (strain JLW8 / ATCC BAA-1282 / DSM 17540)</name>
    <dbReference type="NCBI Taxonomy" id="583345"/>
    <lineage>
        <taxon>Bacteria</taxon>
        <taxon>Pseudomonadati</taxon>
        <taxon>Pseudomonadota</taxon>
        <taxon>Betaproteobacteria</taxon>
        <taxon>Nitrosomonadales</taxon>
        <taxon>Methylophilaceae</taxon>
        <taxon>Methylotenera</taxon>
    </lineage>
</organism>
<evidence type="ECO:0000256" key="5">
    <source>
        <dbReference type="ARBA" id="ARBA00022960"/>
    </source>
</evidence>
<dbReference type="GO" id="GO:0008360">
    <property type="term" value="P:regulation of cell shape"/>
    <property type="evidence" value="ECO:0007669"/>
    <property type="project" value="UniProtKB-KW"/>
</dbReference>
<feature type="binding site" evidence="10">
    <location>
        <begin position="266"/>
        <end position="271"/>
    </location>
    <ligand>
        <name>UDP-N-acetyl-alpha-D-glucosamine</name>
        <dbReference type="ChEBI" id="CHEBI:57705"/>
    </ligand>
</feature>
<dbReference type="PANTHER" id="PTHR21015:SF22">
    <property type="entry name" value="GLYCOSYLTRANSFERASE"/>
    <property type="match status" value="1"/>
</dbReference>
<dbReference type="OrthoDB" id="9808936at2"/>
<evidence type="ECO:0000259" key="12">
    <source>
        <dbReference type="Pfam" id="PF04101"/>
    </source>
</evidence>
<evidence type="ECO:0000256" key="9">
    <source>
        <dbReference type="ARBA" id="ARBA00023316"/>
    </source>
</evidence>
<feature type="domain" description="Glycosyltransferase family 28 N-terminal" evidence="11">
    <location>
        <begin position="10"/>
        <end position="146"/>
    </location>
</feature>
<comment type="pathway">
    <text evidence="10">Cell wall biogenesis; peptidoglycan biosynthesis.</text>
</comment>
<dbReference type="HAMAP" id="MF_00033">
    <property type="entry name" value="MurG"/>
    <property type="match status" value="1"/>
</dbReference>
<name>C6WYI7_METML</name>
<evidence type="ECO:0000313" key="14">
    <source>
        <dbReference type="Proteomes" id="UP000002742"/>
    </source>
</evidence>
<feature type="binding site" evidence="10">
    <location>
        <position position="292"/>
    </location>
    <ligand>
        <name>UDP-N-acetyl-alpha-D-glucosamine</name>
        <dbReference type="ChEBI" id="CHEBI:57705"/>
    </ligand>
</feature>
<evidence type="ECO:0000256" key="7">
    <source>
        <dbReference type="ARBA" id="ARBA00023136"/>
    </source>
</evidence>
<dbReference type="KEGG" id="mmb:Mmol_2004"/>
<dbReference type="GO" id="GO:0009252">
    <property type="term" value="P:peptidoglycan biosynthetic process"/>
    <property type="evidence" value="ECO:0007669"/>
    <property type="project" value="UniProtKB-UniRule"/>
</dbReference>
<keyword evidence="8 10" id="KW-0131">Cell cycle</keyword>
<dbReference type="eggNOG" id="COG0707">
    <property type="taxonomic scope" value="Bacteria"/>
</dbReference>
<dbReference type="CDD" id="cd03785">
    <property type="entry name" value="GT28_MurG"/>
    <property type="match status" value="1"/>
</dbReference>
<dbReference type="GO" id="GO:0071555">
    <property type="term" value="P:cell wall organization"/>
    <property type="evidence" value="ECO:0007669"/>
    <property type="project" value="UniProtKB-KW"/>
</dbReference>
<reference evidence="14" key="1">
    <citation type="submission" date="2009-07" db="EMBL/GenBank/DDBJ databases">
        <title>Complete sequence of Methylotenera mobilis JLW8.</title>
        <authorList>
            <consortium name="US DOE Joint Genome Institute"/>
            <person name="Lucas S."/>
            <person name="Copeland A."/>
            <person name="Lapidus A."/>
            <person name="Glavina del Rio T."/>
            <person name="Tice H."/>
            <person name="Bruce D."/>
            <person name="Goodwin L."/>
            <person name="Pitluck S."/>
            <person name="LaButti K.M."/>
            <person name="Clum A."/>
            <person name="Larimer F."/>
            <person name="Land M."/>
            <person name="Hauser L."/>
            <person name="Kyrpides N."/>
            <person name="Mikhailova N."/>
            <person name="Kayluzhnaya M."/>
            <person name="Chistoserdova L."/>
        </authorList>
    </citation>
    <scope>NUCLEOTIDE SEQUENCE [LARGE SCALE GENOMIC DNA]</scope>
    <source>
        <strain evidence="14">JLW8 / ATCC BAA-1282 / DSM 17540</strain>
    </source>
</reference>
<dbReference type="Proteomes" id="UP000002742">
    <property type="component" value="Chromosome"/>
</dbReference>
<evidence type="ECO:0000256" key="10">
    <source>
        <dbReference type="HAMAP-Rule" id="MF_00033"/>
    </source>
</evidence>
<keyword evidence="10" id="KW-0997">Cell inner membrane</keyword>
<dbReference type="UniPathway" id="UPA00219"/>
<keyword evidence="6 10" id="KW-0573">Peptidoglycan synthesis</keyword>
<dbReference type="InterPro" id="IPR004276">
    <property type="entry name" value="GlycoTrans_28_N"/>
</dbReference>
<evidence type="ECO:0000256" key="1">
    <source>
        <dbReference type="ARBA" id="ARBA00022475"/>
    </source>
</evidence>
<dbReference type="PANTHER" id="PTHR21015">
    <property type="entry name" value="UDP-N-ACETYLGLUCOSAMINE--N-ACETYLMURAMYL-(PENTAPEPTIDE) PYROPHOSPHORYL-UNDECAPRENOL N-ACETYLGLUCOSAMINE TRANSFERASE 1"/>
    <property type="match status" value="1"/>
</dbReference>